<evidence type="ECO:0000256" key="1">
    <source>
        <dbReference type="SAM" id="MobiDB-lite"/>
    </source>
</evidence>
<proteinExistence type="predicted"/>
<organism evidence="3 4">
    <name type="scientific">Chenopodium quinoa</name>
    <name type="common">Quinoa</name>
    <dbReference type="NCBI Taxonomy" id="63459"/>
    <lineage>
        <taxon>Eukaryota</taxon>
        <taxon>Viridiplantae</taxon>
        <taxon>Streptophyta</taxon>
        <taxon>Embryophyta</taxon>
        <taxon>Tracheophyta</taxon>
        <taxon>Spermatophyta</taxon>
        <taxon>Magnoliopsida</taxon>
        <taxon>eudicotyledons</taxon>
        <taxon>Gunneridae</taxon>
        <taxon>Pentapetalae</taxon>
        <taxon>Caryophyllales</taxon>
        <taxon>Chenopodiaceae</taxon>
        <taxon>Chenopodioideae</taxon>
        <taxon>Atripliceae</taxon>
        <taxon>Chenopodium</taxon>
    </lineage>
</organism>
<reference evidence="3" key="1">
    <citation type="journal article" date="2017" name="Nature">
        <title>The genome of Chenopodium quinoa.</title>
        <authorList>
            <person name="Jarvis D.E."/>
            <person name="Ho Y.S."/>
            <person name="Lightfoot D.J."/>
            <person name="Schmoeckel S.M."/>
            <person name="Li B."/>
            <person name="Borm T.J.A."/>
            <person name="Ohyanagi H."/>
            <person name="Mineta K."/>
            <person name="Michell C.T."/>
            <person name="Saber N."/>
            <person name="Kharbatia N.M."/>
            <person name="Rupper R.R."/>
            <person name="Sharp A.R."/>
            <person name="Dally N."/>
            <person name="Boughton B.A."/>
            <person name="Woo Y.H."/>
            <person name="Gao G."/>
            <person name="Schijlen E.G.W.M."/>
            <person name="Guo X."/>
            <person name="Momin A.A."/>
            <person name="Negrao S."/>
            <person name="Al-Babili S."/>
            <person name="Gehring C."/>
            <person name="Roessner U."/>
            <person name="Jung C."/>
            <person name="Murphy K."/>
            <person name="Arold S.T."/>
            <person name="Gojobori T."/>
            <person name="van der Linden C.G."/>
            <person name="van Loo E.N."/>
            <person name="Jellen E.N."/>
            <person name="Maughan P.J."/>
            <person name="Tester M."/>
        </authorList>
    </citation>
    <scope>NUCLEOTIDE SEQUENCE [LARGE SCALE GENOMIC DNA]</scope>
    <source>
        <strain evidence="3">cv. PI 614886</strain>
    </source>
</reference>
<dbReference type="Proteomes" id="UP000596660">
    <property type="component" value="Unplaced"/>
</dbReference>
<name>A0A803MSY6_CHEQI</name>
<dbReference type="InterPro" id="IPR004158">
    <property type="entry name" value="DUF247_pln"/>
</dbReference>
<keyword evidence="2" id="KW-1133">Transmembrane helix</keyword>
<keyword evidence="4" id="KW-1185">Reference proteome</keyword>
<dbReference type="PANTHER" id="PTHR31170">
    <property type="entry name" value="BNAC04G53230D PROTEIN"/>
    <property type="match status" value="1"/>
</dbReference>
<evidence type="ECO:0000313" key="3">
    <source>
        <dbReference type="EnsemblPlants" id="AUR62034687-RA:cds"/>
    </source>
</evidence>
<dbReference type="Pfam" id="PF03140">
    <property type="entry name" value="DUF247"/>
    <property type="match status" value="1"/>
</dbReference>
<feature type="compositionally biased region" description="Acidic residues" evidence="1">
    <location>
        <begin position="359"/>
        <end position="375"/>
    </location>
</feature>
<keyword evidence="2" id="KW-0812">Transmembrane</keyword>
<evidence type="ECO:0000256" key="2">
    <source>
        <dbReference type="SAM" id="Phobius"/>
    </source>
</evidence>
<accession>A0A803MSY6</accession>
<dbReference type="PANTHER" id="PTHR31170:SF25">
    <property type="entry name" value="BNAA09G04570D PROTEIN"/>
    <property type="match status" value="1"/>
</dbReference>
<feature type="compositionally biased region" description="Low complexity" evidence="1">
    <location>
        <begin position="385"/>
        <end position="413"/>
    </location>
</feature>
<sequence length="444" mass="48631">MGSDKDVLDMFKSIGRQIDVQDFYYQELCDYVNSSYSTMWNRYTKELQNRYFKSPWVIICVNAAVMMMILLHMHVVGAVLALDHMWLRRRGSSDTFAQPLRLFEAGKAAMTGEKPNLAIKTPITDSTQTPQNKSDLAIVTAKSTPINTHNPNHAGASSGITKNTNGAHKPIGPAQTVPFGMPYTNQNNEYKGVEVDVVVEDVDTVNLVDLVIEYWDKTVESKKPIPKHASFAYVHKMKHVDLITDQDLMKMFTNLNGRDLIHIWVGEANSLNELLKAARTLRASRKADELKQSVGQLGTTKCDPEKGIPRRSLRNLEGGSSEPVIEVERPKKLTPRRNTSSNVREPVDSVADPITEPVNEGDNEVDGESDGEPVNEGDNGAAASASTQGKGKQAAAASASTQGKGKAAVASASAKDKGKGPMSYSQPAPKMRKFSGIRFSTQPQ</sequence>
<protein>
    <submittedName>
        <fullName evidence="3">Uncharacterized protein</fullName>
    </submittedName>
</protein>
<reference evidence="3" key="2">
    <citation type="submission" date="2021-03" db="UniProtKB">
        <authorList>
            <consortium name="EnsemblPlants"/>
        </authorList>
    </citation>
    <scope>IDENTIFICATION</scope>
</reference>
<feature type="transmembrane region" description="Helical" evidence="2">
    <location>
        <begin position="56"/>
        <end position="82"/>
    </location>
</feature>
<dbReference type="AlphaFoldDB" id="A0A803MSY6"/>
<feature type="region of interest" description="Disordered" evidence="1">
    <location>
        <begin position="286"/>
        <end position="444"/>
    </location>
</feature>
<dbReference type="EnsemblPlants" id="AUR62034687-RA">
    <property type="protein sequence ID" value="AUR62034687-RA:cds"/>
    <property type="gene ID" value="AUR62034687"/>
</dbReference>
<evidence type="ECO:0000313" key="4">
    <source>
        <dbReference type="Proteomes" id="UP000596660"/>
    </source>
</evidence>
<keyword evidence="2" id="KW-0472">Membrane</keyword>
<dbReference type="Gramene" id="AUR62034687-RA">
    <property type="protein sequence ID" value="AUR62034687-RA:cds"/>
    <property type="gene ID" value="AUR62034687"/>
</dbReference>